<dbReference type="PANTHER" id="PTHR42690">
    <property type="entry name" value="THREONINE SYNTHASE FAMILY MEMBER"/>
    <property type="match status" value="1"/>
</dbReference>
<comment type="catalytic activity">
    <reaction evidence="10">
        <text>O-phospho-L-homoserine + H2O = L-threonine + phosphate</text>
        <dbReference type="Rhea" id="RHEA:10840"/>
        <dbReference type="ChEBI" id="CHEBI:15377"/>
        <dbReference type="ChEBI" id="CHEBI:43474"/>
        <dbReference type="ChEBI" id="CHEBI:57590"/>
        <dbReference type="ChEBI" id="CHEBI:57926"/>
        <dbReference type="EC" id="4.2.3.1"/>
    </reaction>
</comment>
<evidence type="ECO:0000256" key="10">
    <source>
        <dbReference type="ARBA" id="ARBA00049144"/>
    </source>
</evidence>
<accession>A0A5C1QN24</accession>
<keyword evidence="7" id="KW-0791">Threonine biosynthesis</keyword>
<dbReference type="GO" id="GO:0030170">
    <property type="term" value="F:pyridoxal phosphate binding"/>
    <property type="evidence" value="ECO:0007669"/>
    <property type="project" value="InterPro"/>
</dbReference>
<dbReference type="InterPro" id="IPR004450">
    <property type="entry name" value="Thr_synthase-like"/>
</dbReference>
<dbReference type="InterPro" id="IPR036052">
    <property type="entry name" value="TrpB-like_PALP_sf"/>
</dbReference>
<dbReference type="Gene3D" id="3.40.50.1100">
    <property type="match status" value="2"/>
</dbReference>
<evidence type="ECO:0000256" key="2">
    <source>
        <dbReference type="ARBA" id="ARBA00004979"/>
    </source>
</evidence>
<reference evidence="15 16" key="1">
    <citation type="submission" date="2019-02" db="EMBL/GenBank/DDBJ databases">
        <title>Complete Genome Sequence and Methylome Analysis of free living Spirochaetas.</title>
        <authorList>
            <person name="Fomenkov A."/>
            <person name="Dubinina G."/>
            <person name="Leshcheva N."/>
            <person name="Mikheeva N."/>
            <person name="Grabovich M."/>
            <person name="Vincze T."/>
            <person name="Roberts R.J."/>
        </authorList>
    </citation>
    <scope>NUCLEOTIDE SEQUENCE [LARGE SCALE GENOMIC DNA]</scope>
    <source>
        <strain evidence="15 16">K2</strain>
    </source>
</reference>
<evidence type="ECO:0000256" key="8">
    <source>
        <dbReference type="ARBA" id="ARBA00022898"/>
    </source>
</evidence>
<evidence type="ECO:0000256" key="12">
    <source>
        <dbReference type="PIRSR" id="PIRSR604450-51"/>
    </source>
</evidence>
<dbReference type="EC" id="4.2.3.1" evidence="4 11"/>
<evidence type="ECO:0000313" key="15">
    <source>
        <dbReference type="EMBL" id="QEN09081.1"/>
    </source>
</evidence>
<dbReference type="GO" id="GO:0009088">
    <property type="term" value="P:threonine biosynthetic process"/>
    <property type="evidence" value="ECO:0007669"/>
    <property type="project" value="UniProtKB-UniRule"/>
</dbReference>
<evidence type="ECO:0000256" key="5">
    <source>
        <dbReference type="ARBA" id="ARBA00018679"/>
    </source>
</evidence>
<dbReference type="NCBIfam" id="TIGR00260">
    <property type="entry name" value="thrC"/>
    <property type="match status" value="1"/>
</dbReference>
<dbReference type="FunFam" id="3.40.50.1100:FF:000022">
    <property type="entry name" value="Threonine synthase"/>
    <property type="match status" value="1"/>
</dbReference>
<dbReference type="Pfam" id="PF14821">
    <property type="entry name" value="Thr_synth_N"/>
    <property type="match status" value="1"/>
</dbReference>
<evidence type="ECO:0000259" key="14">
    <source>
        <dbReference type="Pfam" id="PF14821"/>
    </source>
</evidence>
<evidence type="ECO:0000256" key="4">
    <source>
        <dbReference type="ARBA" id="ARBA00013028"/>
    </source>
</evidence>
<feature type="domain" description="Tryptophan synthase beta chain-like PALP" evidence="13">
    <location>
        <begin position="88"/>
        <end position="370"/>
    </location>
</feature>
<evidence type="ECO:0000256" key="11">
    <source>
        <dbReference type="NCBIfam" id="TIGR00260"/>
    </source>
</evidence>
<dbReference type="PROSITE" id="PS00165">
    <property type="entry name" value="DEHYDRATASE_SER_THR"/>
    <property type="match status" value="1"/>
</dbReference>
<dbReference type="AlphaFoldDB" id="A0A5C1QN24"/>
<keyword evidence="16" id="KW-1185">Reference proteome</keyword>
<comment type="pathway">
    <text evidence="2">Amino-acid biosynthesis; L-threonine biosynthesis; L-threonine from L-aspartate: step 5/5.</text>
</comment>
<dbReference type="KEGG" id="ock:EXM22_14240"/>
<dbReference type="Proteomes" id="UP000324209">
    <property type="component" value="Chromosome"/>
</dbReference>
<dbReference type="InterPro" id="IPR051166">
    <property type="entry name" value="Threonine_Synthase"/>
</dbReference>
<keyword evidence="6" id="KW-0028">Amino-acid biosynthesis</keyword>
<evidence type="ECO:0000259" key="13">
    <source>
        <dbReference type="Pfam" id="PF00291"/>
    </source>
</evidence>
<keyword evidence="8 12" id="KW-0663">Pyridoxal phosphate</keyword>
<protein>
    <recommendedName>
        <fullName evidence="5 11">Threonine synthase</fullName>
        <ecNumber evidence="4 11">4.2.3.1</ecNumber>
    </recommendedName>
</protein>
<evidence type="ECO:0000256" key="9">
    <source>
        <dbReference type="ARBA" id="ARBA00023239"/>
    </source>
</evidence>
<proteinExistence type="inferred from homology"/>
<dbReference type="Pfam" id="PF00291">
    <property type="entry name" value="PALP"/>
    <property type="match status" value="1"/>
</dbReference>
<comment type="cofactor">
    <cofactor evidence="1 12">
        <name>pyridoxal 5'-phosphate</name>
        <dbReference type="ChEBI" id="CHEBI:597326"/>
    </cofactor>
</comment>
<sequence>MKFASTRDKNHIVSFQDALFQGLSPDGGLYYPIETPDLKSSFSLFDQNSSFQDIASSLIVSLLGDEIPESDSQILAKRAFPFSPELKKLNDKINILELYHGPSSAFKDFGASFLATSMEYFLNDRDQKAVILTATSGDTGSAVAKAFYDKKNIDVVILYPSGRVSPLQEKQMTTLGKNIHALEVDGSFDDCQRMVKDSFTDKELSGINLSSANSINLGRLIPQSFYYVWAVSRLKNASEVPVFCVPSGNFGNLTAGLYAKSWGLETGKFIAATNRNDVVPSYLASAIYTPRASVQTYSNAMDVGAPSNFERMQTLYNNDVSLMKKDIIGCMVSDEDTLATMKYMDEEYGYAVCPHTAVGIKAAMDRTSKESNITVLSTAHPGKFMEVYEKAVGKKPQLPASLLAVKDLDKVSRLISNSSKELKKTLLSLFS</sequence>
<evidence type="ECO:0000256" key="3">
    <source>
        <dbReference type="ARBA" id="ARBA00005517"/>
    </source>
</evidence>
<dbReference type="InterPro" id="IPR029144">
    <property type="entry name" value="Thr_synth_N"/>
</dbReference>
<dbReference type="OrthoDB" id="9763107at2"/>
<dbReference type="Gene3D" id="3.90.1380.10">
    <property type="entry name" value="Threonine synthase, N-terminal domain"/>
    <property type="match status" value="1"/>
</dbReference>
<comment type="similarity">
    <text evidence="3">Belongs to the threonine synthase family.</text>
</comment>
<evidence type="ECO:0000256" key="6">
    <source>
        <dbReference type="ARBA" id="ARBA00022605"/>
    </source>
</evidence>
<gene>
    <name evidence="15" type="ORF">EXM22_14240</name>
</gene>
<dbReference type="RefSeq" id="WP_149487157.1">
    <property type="nucleotide sequence ID" value="NZ_CP036150.1"/>
</dbReference>
<dbReference type="SUPFAM" id="SSF53686">
    <property type="entry name" value="Tryptophan synthase beta subunit-like PLP-dependent enzymes"/>
    <property type="match status" value="1"/>
</dbReference>
<evidence type="ECO:0000313" key="16">
    <source>
        <dbReference type="Proteomes" id="UP000324209"/>
    </source>
</evidence>
<dbReference type="PANTHER" id="PTHR42690:SF1">
    <property type="entry name" value="THREONINE SYNTHASE-LIKE 2"/>
    <property type="match status" value="1"/>
</dbReference>
<evidence type="ECO:0000256" key="7">
    <source>
        <dbReference type="ARBA" id="ARBA00022697"/>
    </source>
</evidence>
<dbReference type="InterPro" id="IPR000634">
    <property type="entry name" value="Ser/Thr_deHydtase_PyrdxlP-BS"/>
</dbReference>
<feature type="domain" description="Threonine synthase N-terminal" evidence="14">
    <location>
        <begin position="2"/>
        <end position="79"/>
    </location>
</feature>
<dbReference type="EMBL" id="CP036150">
    <property type="protein sequence ID" value="QEN09081.1"/>
    <property type="molecule type" value="Genomic_DNA"/>
</dbReference>
<dbReference type="GO" id="GO:0004795">
    <property type="term" value="F:threonine synthase activity"/>
    <property type="evidence" value="ECO:0007669"/>
    <property type="project" value="UniProtKB-UniRule"/>
</dbReference>
<organism evidence="15 16">
    <name type="scientific">Oceanispirochaeta crateris</name>
    <dbReference type="NCBI Taxonomy" id="2518645"/>
    <lineage>
        <taxon>Bacteria</taxon>
        <taxon>Pseudomonadati</taxon>
        <taxon>Spirochaetota</taxon>
        <taxon>Spirochaetia</taxon>
        <taxon>Spirochaetales</taxon>
        <taxon>Spirochaetaceae</taxon>
        <taxon>Oceanispirochaeta</taxon>
    </lineage>
</organism>
<feature type="modified residue" description="N6-(pyridoxal phosphate)lysine" evidence="12">
    <location>
        <position position="107"/>
    </location>
</feature>
<keyword evidence="9 15" id="KW-0456">Lyase</keyword>
<dbReference type="UniPathway" id="UPA00050">
    <property type="reaction ID" value="UER00065"/>
</dbReference>
<evidence type="ECO:0000256" key="1">
    <source>
        <dbReference type="ARBA" id="ARBA00001933"/>
    </source>
</evidence>
<dbReference type="InterPro" id="IPR001926">
    <property type="entry name" value="TrpB-like_PALP"/>
</dbReference>
<name>A0A5C1QN24_9SPIO</name>
<dbReference type="InterPro" id="IPR037158">
    <property type="entry name" value="Thr_synth_N_sf"/>
</dbReference>